<feature type="transmembrane region" description="Helical" evidence="2">
    <location>
        <begin position="54"/>
        <end position="72"/>
    </location>
</feature>
<keyword evidence="2" id="KW-0472">Membrane</keyword>
<dbReference type="PROSITE" id="PS51257">
    <property type="entry name" value="PROKAR_LIPOPROTEIN"/>
    <property type="match status" value="1"/>
</dbReference>
<dbReference type="Proteomes" id="UP001589789">
    <property type="component" value="Unassembled WGS sequence"/>
</dbReference>
<accession>A0ABV6J0N7</accession>
<dbReference type="EMBL" id="JBHLVZ010000113">
    <property type="protein sequence ID" value="MFC0389448.1"/>
    <property type="molecule type" value="Genomic_DNA"/>
</dbReference>
<evidence type="ECO:0000313" key="4">
    <source>
        <dbReference type="Proteomes" id="UP001589789"/>
    </source>
</evidence>
<organism evidence="3 4">
    <name type="scientific">Muricoccus vinaceus</name>
    <dbReference type="NCBI Taxonomy" id="424704"/>
    <lineage>
        <taxon>Bacteria</taxon>
        <taxon>Pseudomonadati</taxon>
        <taxon>Pseudomonadota</taxon>
        <taxon>Alphaproteobacteria</taxon>
        <taxon>Acetobacterales</taxon>
        <taxon>Roseomonadaceae</taxon>
        <taxon>Muricoccus</taxon>
    </lineage>
</organism>
<evidence type="ECO:0000256" key="2">
    <source>
        <dbReference type="SAM" id="Phobius"/>
    </source>
</evidence>
<comment type="caution">
    <text evidence="3">The sequence shown here is derived from an EMBL/GenBank/DDBJ whole genome shotgun (WGS) entry which is preliminary data.</text>
</comment>
<name>A0ABV6J0N7_9PROT</name>
<feature type="region of interest" description="Disordered" evidence="1">
    <location>
        <begin position="115"/>
        <end position="138"/>
    </location>
</feature>
<keyword evidence="4" id="KW-1185">Reference proteome</keyword>
<reference evidence="3 4" key="1">
    <citation type="submission" date="2024-09" db="EMBL/GenBank/DDBJ databases">
        <authorList>
            <person name="Sun Q."/>
            <person name="Mori K."/>
        </authorList>
    </citation>
    <scope>NUCLEOTIDE SEQUENCE [LARGE SCALE GENOMIC DNA]</scope>
    <source>
        <strain evidence="3 4">CCM 7468</strain>
    </source>
</reference>
<gene>
    <name evidence="3" type="ORF">ACFFIC_28455</name>
</gene>
<keyword evidence="2" id="KW-1133">Transmembrane helix</keyword>
<keyword evidence="2" id="KW-0812">Transmembrane</keyword>
<evidence type="ECO:0000256" key="1">
    <source>
        <dbReference type="SAM" id="MobiDB-lite"/>
    </source>
</evidence>
<evidence type="ECO:0000313" key="3">
    <source>
        <dbReference type="EMBL" id="MFC0389448.1"/>
    </source>
</evidence>
<feature type="transmembrane region" description="Helical" evidence="2">
    <location>
        <begin position="79"/>
        <end position="97"/>
    </location>
</feature>
<dbReference type="RefSeq" id="WP_377056830.1">
    <property type="nucleotide sequence ID" value="NZ_JBHLVZ010000113.1"/>
</dbReference>
<protein>
    <submittedName>
        <fullName evidence="3">Uncharacterized protein</fullName>
    </submittedName>
</protein>
<sequence length="138" mass="14436">MRHVMGVVLLAAAACFFWSALERRRRAAEAARAGQQPPPLHPSLVLMADLGPSVVVFGLAVAGGQVALAFWLTGGGGVFSLLDLAGFVALLVAYGTWVKAKGRYRLPDSASIRGVPVNSPAQPAREGQPHRPAGGLDR</sequence>
<proteinExistence type="predicted"/>